<dbReference type="KEGG" id="fls:GLV81_13495"/>
<keyword evidence="7" id="KW-0406">Ion transport</keyword>
<comment type="subcellular location">
    <subcellularLocation>
        <location evidence="1">Cell membrane</location>
        <topology evidence="1">Multi-pass membrane protein</topology>
    </subcellularLocation>
</comment>
<feature type="transmembrane region" description="Helical" evidence="10">
    <location>
        <begin position="257"/>
        <end position="282"/>
    </location>
</feature>
<evidence type="ECO:0000256" key="1">
    <source>
        <dbReference type="ARBA" id="ARBA00004651"/>
    </source>
</evidence>
<feature type="transmembrane region" description="Helical" evidence="10">
    <location>
        <begin position="345"/>
        <end position="364"/>
    </location>
</feature>
<dbReference type="GO" id="GO:0042910">
    <property type="term" value="F:xenobiotic transmembrane transporter activity"/>
    <property type="evidence" value="ECO:0007669"/>
    <property type="project" value="InterPro"/>
</dbReference>
<evidence type="ECO:0000256" key="5">
    <source>
        <dbReference type="ARBA" id="ARBA00022692"/>
    </source>
</evidence>
<dbReference type="PIRSF" id="PIRSF006603">
    <property type="entry name" value="DinF"/>
    <property type="match status" value="1"/>
</dbReference>
<feature type="transmembrane region" description="Helical" evidence="10">
    <location>
        <begin position="414"/>
        <end position="434"/>
    </location>
</feature>
<keyword evidence="12" id="KW-1185">Reference proteome</keyword>
<keyword evidence="2" id="KW-0813">Transport</keyword>
<dbReference type="NCBIfam" id="TIGR00797">
    <property type="entry name" value="matE"/>
    <property type="match status" value="1"/>
</dbReference>
<evidence type="ECO:0000256" key="3">
    <source>
        <dbReference type="ARBA" id="ARBA00022449"/>
    </source>
</evidence>
<keyword evidence="6 10" id="KW-1133">Transmembrane helix</keyword>
<evidence type="ECO:0000256" key="4">
    <source>
        <dbReference type="ARBA" id="ARBA00022475"/>
    </source>
</evidence>
<evidence type="ECO:0000313" key="11">
    <source>
        <dbReference type="EMBL" id="QGW28981.1"/>
    </source>
</evidence>
<proteinExistence type="predicted"/>
<evidence type="ECO:0000256" key="2">
    <source>
        <dbReference type="ARBA" id="ARBA00022448"/>
    </source>
</evidence>
<dbReference type="PANTHER" id="PTHR43298">
    <property type="entry name" value="MULTIDRUG RESISTANCE PROTEIN NORM-RELATED"/>
    <property type="match status" value="1"/>
</dbReference>
<protein>
    <recommendedName>
        <fullName evidence="9">Multidrug-efflux transporter</fullName>
    </recommendedName>
</protein>
<dbReference type="Proteomes" id="UP000426027">
    <property type="component" value="Chromosome"/>
</dbReference>
<reference evidence="11 12" key="1">
    <citation type="submission" date="2019-11" db="EMBL/GenBank/DDBJ databases">
        <authorList>
            <person name="Im W.T."/>
        </authorList>
    </citation>
    <scope>NUCLEOTIDE SEQUENCE [LARGE SCALE GENOMIC DNA]</scope>
    <source>
        <strain evidence="11 12">SB-02</strain>
    </source>
</reference>
<dbReference type="CDD" id="cd13139">
    <property type="entry name" value="MATE_like_14"/>
    <property type="match status" value="1"/>
</dbReference>
<dbReference type="EMBL" id="CP046566">
    <property type="protein sequence ID" value="QGW28981.1"/>
    <property type="molecule type" value="Genomic_DNA"/>
</dbReference>
<feature type="transmembrane region" description="Helical" evidence="10">
    <location>
        <begin position="302"/>
        <end position="324"/>
    </location>
</feature>
<dbReference type="InterPro" id="IPR050222">
    <property type="entry name" value="MATE_MdtK"/>
</dbReference>
<dbReference type="AlphaFoldDB" id="A0A6I6H376"/>
<name>A0A6I6H376_9BACT</name>
<gene>
    <name evidence="11" type="ORF">GLV81_13495</name>
</gene>
<feature type="transmembrane region" description="Helical" evidence="10">
    <location>
        <begin position="189"/>
        <end position="208"/>
    </location>
</feature>
<evidence type="ECO:0000256" key="7">
    <source>
        <dbReference type="ARBA" id="ARBA00023065"/>
    </source>
</evidence>
<dbReference type="GO" id="GO:0015297">
    <property type="term" value="F:antiporter activity"/>
    <property type="evidence" value="ECO:0007669"/>
    <property type="project" value="UniProtKB-KW"/>
</dbReference>
<feature type="transmembrane region" description="Helical" evidence="10">
    <location>
        <begin position="384"/>
        <end position="402"/>
    </location>
</feature>
<feature type="transmembrane region" description="Helical" evidence="10">
    <location>
        <begin position="440"/>
        <end position="460"/>
    </location>
</feature>
<keyword evidence="4" id="KW-1003">Cell membrane</keyword>
<feature type="transmembrane region" description="Helical" evidence="10">
    <location>
        <begin position="119"/>
        <end position="139"/>
    </location>
</feature>
<feature type="transmembrane region" description="Helical" evidence="10">
    <location>
        <begin position="68"/>
        <end position="98"/>
    </location>
</feature>
<dbReference type="InterPro" id="IPR002528">
    <property type="entry name" value="MATE_fam"/>
</dbReference>
<evidence type="ECO:0000256" key="10">
    <source>
        <dbReference type="SAM" id="Phobius"/>
    </source>
</evidence>
<keyword evidence="5 10" id="KW-0812">Transmembrane</keyword>
<feature type="transmembrane region" description="Helical" evidence="10">
    <location>
        <begin position="214"/>
        <end position="236"/>
    </location>
</feature>
<feature type="transmembrane region" description="Helical" evidence="10">
    <location>
        <begin position="159"/>
        <end position="177"/>
    </location>
</feature>
<sequence length="470" mass="50495">MSLTNITRFFHRLFYYIRLSLSSEGQDFTTGSIRKAIFLLAVPMILELSLESVFALVDVFFVGKLGSVAISTVVLTESIITIVYSVGIGLSMAATAMVARRIGEKNAAAAAKAGAQSMLLGLLVSVLISIVGVTMAPTLLRLMGGSAEVIRMGTPYMRIMLGGNLVIMMLFLINGIFRGAGDASIAMKSLWIANICNIMLCPLLIQGWGMLPAFGLTGAALATTIGRTIGVLYQLYKLNYSHGVIHLKWSDFLPDKSVLASLAKVAGNGTLQFLIGSASWIFLARLVAQFGEDATAGYGVAIRLIVFFILPAWGLSNAAATLVGQNLGAGNAERAAKSVWLTAKYNALFMLGVTLLFFFMGEWLVQLLNDDVAIRPVAVEALRIVSLGYVLYGISMVMMNAFNGAGDTKTPTIINLIFFWGIQIPLAYILSISWKLGPTGVFVAIVSAESLIAVVAMWLFTKGKWKAVKI</sequence>
<dbReference type="InterPro" id="IPR048279">
    <property type="entry name" value="MdtK-like"/>
</dbReference>
<keyword evidence="3" id="KW-0050">Antiport</keyword>
<evidence type="ECO:0000256" key="6">
    <source>
        <dbReference type="ARBA" id="ARBA00022989"/>
    </source>
</evidence>
<dbReference type="GO" id="GO:0006811">
    <property type="term" value="P:monoatomic ion transport"/>
    <property type="evidence" value="ECO:0007669"/>
    <property type="project" value="UniProtKB-KW"/>
</dbReference>
<feature type="transmembrane region" description="Helical" evidence="10">
    <location>
        <begin position="36"/>
        <end position="62"/>
    </location>
</feature>
<organism evidence="11 12">
    <name type="scientific">Phnomibacter ginsenosidimutans</name>
    <dbReference type="NCBI Taxonomy" id="2676868"/>
    <lineage>
        <taxon>Bacteria</taxon>
        <taxon>Pseudomonadati</taxon>
        <taxon>Bacteroidota</taxon>
        <taxon>Chitinophagia</taxon>
        <taxon>Chitinophagales</taxon>
        <taxon>Chitinophagaceae</taxon>
        <taxon>Phnomibacter</taxon>
    </lineage>
</organism>
<dbReference type="PANTHER" id="PTHR43298:SF2">
    <property type="entry name" value="FMN_FAD EXPORTER YEEO-RELATED"/>
    <property type="match status" value="1"/>
</dbReference>
<dbReference type="GO" id="GO:0005886">
    <property type="term" value="C:plasma membrane"/>
    <property type="evidence" value="ECO:0007669"/>
    <property type="project" value="UniProtKB-SubCell"/>
</dbReference>
<evidence type="ECO:0000256" key="8">
    <source>
        <dbReference type="ARBA" id="ARBA00023136"/>
    </source>
</evidence>
<dbReference type="Pfam" id="PF01554">
    <property type="entry name" value="MatE"/>
    <property type="match status" value="2"/>
</dbReference>
<keyword evidence="8 10" id="KW-0472">Membrane</keyword>
<evidence type="ECO:0000256" key="9">
    <source>
        <dbReference type="ARBA" id="ARBA00031636"/>
    </source>
</evidence>
<evidence type="ECO:0000313" key="12">
    <source>
        <dbReference type="Proteomes" id="UP000426027"/>
    </source>
</evidence>
<accession>A0A6I6H376</accession>